<evidence type="ECO:0000313" key="1">
    <source>
        <dbReference type="EMBL" id="GMN45611.1"/>
    </source>
</evidence>
<dbReference type="EMBL" id="BTGU01000021">
    <property type="protein sequence ID" value="GMN45611.1"/>
    <property type="molecule type" value="Genomic_DNA"/>
</dbReference>
<evidence type="ECO:0000313" key="2">
    <source>
        <dbReference type="Proteomes" id="UP001187192"/>
    </source>
</evidence>
<dbReference type="Proteomes" id="UP001187192">
    <property type="component" value="Unassembled WGS sequence"/>
</dbReference>
<reference evidence="1" key="1">
    <citation type="submission" date="2023-07" db="EMBL/GenBank/DDBJ databases">
        <title>draft genome sequence of fig (Ficus carica).</title>
        <authorList>
            <person name="Takahashi T."/>
            <person name="Nishimura K."/>
        </authorList>
    </citation>
    <scope>NUCLEOTIDE SEQUENCE</scope>
</reference>
<comment type="caution">
    <text evidence="1">The sequence shown here is derived from an EMBL/GenBank/DDBJ whole genome shotgun (WGS) entry which is preliminary data.</text>
</comment>
<accession>A0AA88D7A1</accession>
<protein>
    <submittedName>
        <fullName evidence="1">Uncharacterized protein</fullName>
    </submittedName>
</protein>
<gene>
    <name evidence="1" type="ORF">TIFTF001_014807</name>
</gene>
<organism evidence="1 2">
    <name type="scientific">Ficus carica</name>
    <name type="common">Common fig</name>
    <dbReference type="NCBI Taxonomy" id="3494"/>
    <lineage>
        <taxon>Eukaryota</taxon>
        <taxon>Viridiplantae</taxon>
        <taxon>Streptophyta</taxon>
        <taxon>Embryophyta</taxon>
        <taxon>Tracheophyta</taxon>
        <taxon>Spermatophyta</taxon>
        <taxon>Magnoliopsida</taxon>
        <taxon>eudicotyledons</taxon>
        <taxon>Gunneridae</taxon>
        <taxon>Pentapetalae</taxon>
        <taxon>rosids</taxon>
        <taxon>fabids</taxon>
        <taxon>Rosales</taxon>
        <taxon>Moraceae</taxon>
        <taxon>Ficeae</taxon>
        <taxon>Ficus</taxon>
    </lineage>
</organism>
<proteinExistence type="predicted"/>
<name>A0AA88D7A1_FICCA</name>
<dbReference type="AlphaFoldDB" id="A0AA88D7A1"/>
<sequence>MDRLSWARNASLLRRVVEYKKRASGLLLQCRNLSSALLLFFFGGLHEGGDLRAPQASISIIVTLPRSPGTVDTSANLACNRFLKSPLETGLVTMRKSRFSGHFGRDSPAAILATFFWLISRRSEVDATEILQVPRRHDFRWLHHRERWQQQRENRGREKRTGMG</sequence>
<keyword evidence="2" id="KW-1185">Reference proteome</keyword>